<dbReference type="Pfam" id="PF11823">
    <property type="entry name" value="Se_S_carrier"/>
    <property type="match status" value="1"/>
</dbReference>
<gene>
    <name evidence="2" type="ORF">DWY99_09405</name>
</gene>
<evidence type="ECO:0000313" key="2">
    <source>
        <dbReference type="EMBL" id="RGQ38970.1"/>
    </source>
</evidence>
<dbReference type="Proteomes" id="UP000284751">
    <property type="component" value="Unassembled WGS sequence"/>
</dbReference>
<sequence>MGKPLIMVSSITYAMKARDLLINNGIAAYIERTPKIERNGGCGYSLYVPKRIDEAENLLRTHGIKIVGRTDWEEST</sequence>
<feature type="domain" description="Putative Se/S carrier protein-like" evidence="1">
    <location>
        <begin position="5"/>
        <end position="66"/>
    </location>
</feature>
<reference evidence="2 3" key="1">
    <citation type="submission" date="2018-08" db="EMBL/GenBank/DDBJ databases">
        <title>A genome reference for cultivated species of the human gut microbiota.</title>
        <authorList>
            <person name="Zou Y."/>
            <person name="Xue W."/>
            <person name="Luo G."/>
        </authorList>
    </citation>
    <scope>NUCLEOTIDE SEQUENCE [LARGE SCALE GENOMIC DNA]</scope>
    <source>
        <strain evidence="2 3">AF28-26</strain>
    </source>
</reference>
<evidence type="ECO:0000259" key="1">
    <source>
        <dbReference type="Pfam" id="PF11823"/>
    </source>
</evidence>
<organism evidence="2 3">
    <name type="scientific">[Clostridium] leptum</name>
    <dbReference type="NCBI Taxonomy" id="1535"/>
    <lineage>
        <taxon>Bacteria</taxon>
        <taxon>Bacillati</taxon>
        <taxon>Bacillota</taxon>
        <taxon>Clostridia</taxon>
        <taxon>Eubacteriales</taxon>
        <taxon>Oscillospiraceae</taxon>
        <taxon>Oscillospiraceae incertae sedis</taxon>
    </lineage>
</organism>
<comment type="caution">
    <text evidence="2">The sequence shown here is derived from an EMBL/GenBank/DDBJ whole genome shotgun (WGS) entry which is preliminary data.</text>
</comment>
<dbReference type="EMBL" id="QRTC01000036">
    <property type="protein sequence ID" value="RGQ38970.1"/>
    <property type="molecule type" value="Genomic_DNA"/>
</dbReference>
<accession>A0A412AWI4</accession>
<proteinExistence type="predicted"/>
<dbReference type="InterPro" id="IPR021778">
    <property type="entry name" value="Se/S_carrier-like"/>
</dbReference>
<dbReference type="AlphaFoldDB" id="A0A412AWI4"/>
<evidence type="ECO:0000313" key="3">
    <source>
        <dbReference type="Proteomes" id="UP000284751"/>
    </source>
</evidence>
<protein>
    <submittedName>
        <fullName evidence="2">DUF3343 domain-containing protein</fullName>
    </submittedName>
</protein>
<name>A0A412AWI4_9FIRM</name>